<name>A0A8X8I752_CALTT</name>
<dbReference type="KEGG" id="cthu:HUR95_05480"/>
<feature type="domain" description="Cas12f1-like TNB" evidence="2">
    <location>
        <begin position="4"/>
        <end position="25"/>
    </location>
</feature>
<evidence type="ECO:0000313" key="3">
    <source>
        <dbReference type="EMBL" id="QZT35310.1"/>
    </source>
</evidence>
<dbReference type="Pfam" id="PF07282">
    <property type="entry name" value="Cas12f1-like_TNB"/>
    <property type="match status" value="1"/>
</dbReference>
<organism evidence="3 4">
    <name type="scientific">Caldalkalibacillus thermarum (strain TA2.A1)</name>
    <dbReference type="NCBI Taxonomy" id="986075"/>
    <lineage>
        <taxon>Bacteria</taxon>
        <taxon>Bacillati</taxon>
        <taxon>Bacillota</taxon>
        <taxon>Bacilli</taxon>
        <taxon>Bacillales</taxon>
        <taxon>Bacillaceae</taxon>
        <taxon>Caldalkalibacillus</taxon>
    </lineage>
</organism>
<evidence type="ECO:0000313" key="4">
    <source>
        <dbReference type="Proteomes" id="UP000825179"/>
    </source>
</evidence>
<reference evidence="3 4" key="1">
    <citation type="journal article" date="2020" name="Extremophiles">
        <title>Genomic analysis of Caldalkalibacillus thermarum TA2.A1 reveals aerobic alkaliphilic metabolism and evolutionary hallmarks linking alkaliphilic bacteria and plant life.</title>
        <authorList>
            <person name="de Jong S.I."/>
            <person name="van den Broek M.A."/>
            <person name="Merkel A.Y."/>
            <person name="de la Torre Cortes P."/>
            <person name="Kalamorz F."/>
            <person name="Cook G.M."/>
            <person name="van Loosdrecht M.C.M."/>
            <person name="McMillan D.G.G."/>
        </authorList>
    </citation>
    <scope>NUCLEOTIDE SEQUENCE [LARGE SCALE GENOMIC DNA]</scope>
    <source>
        <strain evidence="3 4">TA2.A1</strain>
    </source>
</reference>
<protein>
    <submittedName>
        <fullName evidence="3">Transposase</fullName>
    </submittedName>
</protein>
<dbReference type="GO" id="GO:0003677">
    <property type="term" value="F:DNA binding"/>
    <property type="evidence" value="ECO:0007669"/>
    <property type="project" value="UniProtKB-KW"/>
</dbReference>
<keyword evidence="4" id="KW-1185">Reference proteome</keyword>
<dbReference type="RefSeq" id="WP_139024018.1">
    <property type="nucleotide sequence ID" value="NZ_AFCE01000101.1"/>
</dbReference>
<dbReference type="AlphaFoldDB" id="A0A8X8I752"/>
<gene>
    <name evidence="3" type="ORF">HUR95_05480</name>
</gene>
<keyword evidence="1" id="KW-0238">DNA-binding</keyword>
<dbReference type="InterPro" id="IPR010095">
    <property type="entry name" value="Cas12f1-like_TNB"/>
</dbReference>
<proteinExistence type="predicted"/>
<evidence type="ECO:0000259" key="2">
    <source>
        <dbReference type="Pfam" id="PF07282"/>
    </source>
</evidence>
<sequence>MKARTWTCTACGIHHDWDNNAAKNIQ</sequence>
<accession>A0A8X8I752</accession>
<dbReference type="Proteomes" id="UP000825179">
    <property type="component" value="Chromosome"/>
</dbReference>
<evidence type="ECO:0000256" key="1">
    <source>
        <dbReference type="ARBA" id="ARBA00023125"/>
    </source>
</evidence>
<dbReference type="EMBL" id="CP082237">
    <property type="protein sequence ID" value="QZT35310.1"/>
    <property type="molecule type" value="Genomic_DNA"/>
</dbReference>